<dbReference type="SUPFAM" id="SSF54786">
    <property type="entry name" value="YcfA/nrd intein domain"/>
    <property type="match status" value="1"/>
</dbReference>
<comment type="caution">
    <text evidence="8">The sequence shown here is derived from an EMBL/GenBank/DDBJ whole genome shotgun (WGS) entry which is preliminary data.</text>
</comment>
<dbReference type="InterPro" id="IPR012933">
    <property type="entry name" value="HicA_mRNA_interferase"/>
</dbReference>
<evidence type="ECO:0000256" key="3">
    <source>
        <dbReference type="ARBA" id="ARBA00022722"/>
    </source>
</evidence>
<keyword evidence="3" id="KW-0540">Nuclease</keyword>
<keyword evidence="9" id="KW-1185">Reference proteome</keyword>
<accession>A0A502FV86</accession>
<dbReference type="Pfam" id="PF07927">
    <property type="entry name" value="HicA_toxin"/>
    <property type="match status" value="1"/>
</dbReference>
<keyword evidence="7" id="KW-0346">Stress response</keyword>
<evidence type="ECO:0000313" key="9">
    <source>
        <dbReference type="Proteomes" id="UP000317078"/>
    </source>
</evidence>
<evidence type="ECO:0000256" key="4">
    <source>
        <dbReference type="ARBA" id="ARBA00022759"/>
    </source>
</evidence>
<evidence type="ECO:0000313" key="8">
    <source>
        <dbReference type="EMBL" id="TPG53300.1"/>
    </source>
</evidence>
<comment type="similarity">
    <text evidence="1">Belongs to the HicA mRNA interferase family.</text>
</comment>
<sequence>MGRTVSSKAAIAAIEADGWSEVAQVGSHKHFKHPTKMGRATVPHPNKELAIGTIKSIERQTGVKLR</sequence>
<evidence type="ECO:0000256" key="7">
    <source>
        <dbReference type="ARBA" id="ARBA00023016"/>
    </source>
</evidence>
<keyword evidence="6" id="KW-0694">RNA-binding</keyword>
<dbReference type="OrthoDB" id="9811409at2"/>
<evidence type="ECO:0000256" key="2">
    <source>
        <dbReference type="ARBA" id="ARBA00022649"/>
    </source>
</evidence>
<dbReference type="EMBL" id="RCZP01000018">
    <property type="protein sequence ID" value="TPG53300.1"/>
    <property type="molecule type" value="Genomic_DNA"/>
</dbReference>
<reference evidence="8 9" key="1">
    <citation type="journal article" date="2019" name="Environ. Microbiol.">
        <title>Species interactions and distinct microbial communities in high Arctic permafrost affected cryosols are associated with the CH4 and CO2 gas fluxes.</title>
        <authorList>
            <person name="Altshuler I."/>
            <person name="Hamel J."/>
            <person name="Turney S."/>
            <person name="Magnuson E."/>
            <person name="Levesque R."/>
            <person name="Greer C."/>
            <person name="Whyte L.G."/>
        </authorList>
    </citation>
    <scope>NUCLEOTIDE SEQUENCE [LARGE SCALE GENOMIC DNA]</scope>
    <source>
        <strain evidence="8 9">S9.3B</strain>
    </source>
</reference>
<dbReference type="GO" id="GO:0016787">
    <property type="term" value="F:hydrolase activity"/>
    <property type="evidence" value="ECO:0007669"/>
    <property type="project" value="UniProtKB-KW"/>
</dbReference>
<dbReference type="RefSeq" id="WP_140885003.1">
    <property type="nucleotide sequence ID" value="NZ_RCZP01000018.1"/>
</dbReference>
<dbReference type="InterPro" id="IPR038570">
    <property type="entry name" value="HicA_sf"/>
</dbReference>
<dbReference type="Proteomes" id="UP000317078">
    <property type="component" value="Unassembled WGS sequence"/>
</dbReference>
<keyword evidence="2" id="KW-1277">Toxin-antitoxin system</keyword>
<protein>
    <submittedName>
        <fullName evidence="8">Addiction module toxin, HicA family</fullName>
    </submittedName>
</protein>
<gene>
    <name evidence="8" type="ORF">EAH89_17435</name>
</gene>
<dbReference type="AlphaFoldDB" id="A0A502FV86"/>
<keyword evidence="4" id="KW-0255">Endonuclease</keyword>
<dbReference type="GO" id="GO:0003729">
    <property type="term" value="F:mRNA binding"/>
    <property type="evidence" value="ECO:0007669"/>
    <property type="project" value="InterPro"/>
</dbReference>
<evidence type="ECO:0000256" key="5">
    <source>
        <dbReference type="ARBA" id="ARBA00022801"/>
    </source>
</evidence>
<organism evidence="8 9">
    <name type="scientific">Muricoccus nepalensis</name>
    <dbReference type="NCBI Taxonomy" id="1854500"/>
    <lineage>
        <taxon>Bacteria</taxon>
        <taxon>Pseudomonadati</taxon>
        <taxon>Pseudomonadota</taxon>
        <taxon>Alphaproteobacteria</taxon>
        <taxon>Acetobacterales</taxon>
        <taxon>Roseomonadaceae</taxon>
        <taxon>Muricoccus</taxon>
    </lineage>
</organism>
<dbReference type="GO" id="GO:0004519">
    <property type="term" value="F:endonuclease activity"/>
    <property type="evidence" value="ECO:0007669"/>
    <property type="project" value="UniProtKB-KW"/>
</dbReference>
<evidence type="ECO:0000256" key="1">
    <source>
        <dbReference type="ARBA" id="ARBA00006620"/>
    </source>
</evidence>
<keyword evidence="5" id="KW-0378">Hydrolase</keyword>
<name>A0A502FV86_9PROT</name>
<proteinExistence type="inferred from homology"/>
<evidence type="ECO:0000256" key="6">
    <source>
        <dbReference type="ARBA" id="ARBA00022884"/>
    </source>
</evidence>
<dbReference type="Gene3D" id="3.30.920.30">
    <property type="entry name" value="Hypothetical protein"/>
    <property type="match status" value="1"/>
</dbReference>